<dbReference type="Proteomes" id="UP000234420">
    <property type="component" value="Unassembled WGS sequence"/>
</dbReference>
<gene>
    <name evidence="9" type="ORF">CIK00_20845</name>
</gene>
<dbReference type="InterPro" id="IPR036291">
    <property type="entry name" value="NAD(P)-bd_dom_sf"/>
</dbReference>
<feature type="domain" description="Bacterial sugar transferase" evidence="8">
    <location>
        <begin position="280"/>
        <end position="464"/>
    </location>
</feature>
<keyword evidence="10" id="KW-1185">Reference proteome</keyword>
<dbReference type="SUPFAM" id="SSF51735">
    <property type="entry name" value="NAD(P)-binding Rossmann-fold domains"/>
    <property type="match status" value="1"/>
</dbReference>
<organism evidence="9 10">
    <name type="scientific">Photobacterium carnosum</name>
    <dbReference type="NCBI Taxonomy" id="2023717"/>
    <lineage>
        <taxon>Bacteria</taxon>
        <taxon>Pseudomonadati</taxon>
        <taxon>Pseudomonadota</taxon>
        <taxon>Gammaproteobacteria</taxon>
        <taxon>Vibrionales</taxon>
        <taxon>Vibrionaceae</taxon>
        <taxon>Photobacterium</taxon>
    </lineage>
</organism>
<dbReference type="GO" id="GO:0016020">
    <property type="term" value="C:membrane"/>
    <property type="evidence" value="ECO:0007669"/>
    <property type="project" value="UniProtKB-SubCell"/>
</dbReference>
<dbReference type="Pfam" id="PF02397">
    <property type="entry name" value="Bac_transf"/>
    <property type="match status" value="1"/>
</dbReference>
<feature type="transmembrane region" description="Helical" evidence="7">
    <location>
        <begin position="114"/>
        <end position="136"/>
    </location>
</feature>
<feature type="transmembrane region" description="Helical" evidence="7">
    <location>
        <begin position="285"/>
        <end position="306"/>
    </location>
</feature>
<feature type="transmembrane region" description="Helical" evidence="7">
    <location>
        <begin position="73"/>
        <end position="94"/>
    </location>
</feature>
<sequence>MKTETIKIADDGYAILIKASDFLLLNMLLTFVISLHDVSETAIGLGASFLFSVIFLLIGEYCRLYKEFVRKNYYHSILKTLLTFCLSFIVWHILCQQLNEFNGINNINLTYAVVWQWMILSISCMIIIKCLVIYAIREFLRREGKIRRIAILGMTKGGIAIEHALRKDIRYQKFEISYFDDRDLNRFGYLSKAQLRGNIDKLVQLVKNNEIDEVYIALPMVAKKRIQKVLKLLSDTIVETYIVPDLYTYDLKVSQIRTIDNVQTFSVFSSPFEGMGAMLKRIEDIIISIVIILLILPILIAVAIGVKRSSPGPVLFKQDRYGLGGKKIRVWKFRSMGVMENDTVVTQAIKNDPRVTKFGAFIRRTSLDELPQFFNVLQGSMSIVGPRPHAVAHNEEYRVLVNKYMLRHKVKPGITGLAQIKGFRGETDTLDKMEMRIKYDLQYIQNWTLSKDLKIILLTIFNLITTI</sequence>
<dbReference type="Pfam" id="PF13727">
    <property type="entry name" value="CoA_binding_3"/>
    <property type="match status" value="1"/>
</dbReference>
<comment type="similarity">
    <text evidence="2">Belongs to the bacterial sugar transferase family.</text>
</comment>
<dbReference type="PANTHER" id="PTHR30576:SF21">
    <property type="entry name" value="UDP-GLUCOSE:UNDECAPRENYL-PHOSPHATE GLUCOSE-1-PHOSPHATE TRANSFERASE"/>
    <property type="match status" value="1"/>
</dbReference>
<evidence type="ECO:0000259" key="8">
    <source>
        <dbReference type="Pfam" id="PF02397"/>
    </source>
</evidence>
<dbReference type="PANTHER" id="PTHR30576">
    <property type="entry name" value="COLANIC BIOSYNTHESIS UDP-GLUCOSE LIPID CARRIER TRANSFERASE"/>
    <property type="match status" value="1"/>
</dbReference>
<keyword evidence="4 7" id="KW-0812">Transmembrane</keyword>
<evidence type="ECO:0000256" key="3">
    <source>
        <dbReference type="ARBA" id="ARBA00022679"/>
    </source>
</evidence>
<evidence type="ECO:0000256" key="7">
    <source>
        <dbReference type="SAM" id="Phobius"/>
    </source>
</evidence>
<dbReference type="NCBIfam" id="TIGR03023">
    <property type="entry name" value="WcaJ_sugtrans"/>
    <property type="match status" value="1"/>
</dbReference>
<dbReference type="InterPro" id="IPR003362">
    <property type="entry name" value="Bact_transf"/>
</dbReference>
<evidence type="ECO:0000256" key="1">
    <source>
        <dbReference type="ARBA" id="ARBA00004141"/>
    </source>
</evidence>
<dbReference type="Gene3D" id="3.40.50.720">
    <property type="entry name" value="NAD(P)-binding Rossmann-like Domain"/>
    <property type="match status" value="1"/>
</dbReference>
<dbReference type="InterPro" id="IPR017475">
    <property type="entry name" value="EPS_sugar_tfrase"/>
</dbReference>
<accession>A0A2N4ULU3</accession>
<reference evidence="9 10" key="1">
    <citation type="journal article" date="2018" name="Syst. Appl. Microbiol.">
        <title>Photobacterium carnosum sp. nov., isolated from spoiled modified atmosphere packaged poultry meat.</title>
        <authorList>
            <person name="Hilgarth M."/>
            <person name="Fuertes S."/>
            <person name="Ehrmann M."/>
            <person name="Vogel R.F."/>
        </authorList>
    </citation>
    <scope>NUCLEOTIDE SEQUENCE [LARGE SCALE GENOMIC DNA]</scope>
    <source>
        <strain evidence="9 10">TMW 2.2021</strain>
    </source>
</reference>
<dbReference type="EMBL" id="NPIB01000051">
    <property type="protein sequence ID" value="PLC55989.1"/>
    <property type="molecule type" value="Genomic_DNA"/>
</dbReference>
<feature type="transmembrane region" description="Helical" evidence="7">
    <location>
        <begin position="41"/>
        <end position="61"/>
    </location>
</feature>
<evidence type="ECO:0000256" key="2">
    <source>
        <dbReference type="ARBA" id="ARBA00006464"/>
    </source>
</evidence>
<dbReference type="AlphaFoldDB" id="A0A2N4ULU3"/>
<dbReference type="GO" id="GO:0009242">
    <property type="term" value="P:colanic acid biosynthetic process"/>
    <property type="evidence" value="ECO:0007669"/>
    <property type="project" value="TreeGrafter"/>
</dbReference>
<evidence type="ECO:0000313" key="10">
    <source>
        <dbReference type="Proteomes" id="UP000234420"/>
    </source>
</evidence>
<evidence type="ECO:0000313" key="9">
    <source>
        <dbReference type="EMBL" id="PLC55989.1"/>
    </source>
</evidence>
<keyword evidence="6 7" id="KW-0472">Membrane</keyword>
<proteinExistence type="inferred from homology"/>
<evidence type="ECO:0000256" key="5">
    <source>
        <dbReference type="ARBA" id="ARBA00022989"/>
    </source>
</evidence>
<dbReference type="InterPro" id="IPR017473">
    <property type="entry name" value="Undecaprenyl-P_gluc_Ptfrase"/>
</dbReference>
<name>A0A2N4ULU3_9GAMM</name>
<dbReference type="RefSeq" id="WP_101770456.1">
    <property type="nucleotide sequence ID" value="NZ_BPPU01000002.1"/>
</dbReference>
<dbReference type="GO" id="GO:0089702">
    <property type="term" value="F:undecaprenyl-phosphate glucose phosphotransferase activity"/>
    <property type="evidence" value="ECO:0007669"/>
    <property type="project" value="TreeGrafter"/>
</dbReference>
<feature type="transmembrane region" description="Helical" evidence="7">
    <location>
        <begin position="12"/>
        <end position="35"/>
    </location>
</feature>
<comment type="caution">
    <text evidence="9">The sequence shown here is derived from an EMBL/GenBank/DDBJ whole genome shotgun (WGS) entry which is preliminary data.</text>
</comment>
<keyword evidence="5 7" id="KW-1133">Transmembrane helix</keyword>
<evidence type="ECO:0000256" key="4">
    <source>
        <dbReference type="ARBA" id="ARBA00022692"/>
    </source>
</evidence>
<protein>
    <submittedName>
        <fullName evidence="9">Undecaprenyl-phosphate glucose phosphotransferase</fullName>
    </submittedName>
</protein>
<comment type="subcellular location">
    <subcellularLocation>
        <location evidence="1">Membrane</location>
        <topology evidence="1">Multi-pass membrane protein</topology>
    </subcellularLocation>
</comment>
<dbReference type="NCBIfam" id="TIGR03025">
    <property type="entry name" value="EPS_sugtrans"/>
    <property type="match status" value="1"/>
</dbReference>
<keyword evidence="3 9" id="KW-0808">Transferase</keyword>
<evidence type="ECO:0000256" key="6">
    <source>
        <dbReference type="ARBA" id="ARBA00023136"/>
    </source>
</evidence>